<proteinExistence type="predicted"/>
<dbReference type="EMBL" id="JAJITC010000002">
    <property type="protein sequence ID" value="MCC8401255.1"/>
    <property type="molecule type" value="Genomic_DNA"/>
</dbReference>
<dbReference type="RefSeq" id="WP_230560143.1">
    <property type="nucleotide sequence ID" value="NZ_JAJITC010000002.1"/>
</dbReference>
<feature type="transmembrane region" description="Helical" evidence="1">
    <location>
        <begin position="6"/>
        <end position="24"/>
    </location>
</feature>
<sequence>MEISGALSAAICVMPAIAVIVANVRGQHLLPRKSDESKDLFAPVQLTLGIVPISNATSQIVS</sequence>
<gene>
    <name evidence="2" type="ORF">LJ655_04980</name>
</gene>
<keyword evidence="3" id="KW-1185">Reference proteome</keyword>
<evidence type="ECO:0000256" key="1">
    <source>
        <dbReference type="SAM" id="Phobius"/>
    </source>
</evidence>
<name>A0ABS8K921_9BURK</name>
<evidence type="ECO:0000313" key="2">
    <source>
        <dbReference type="EMBL" id="MCC8401255.1"/>
    </source>
</evidence>
<dbReference type="Proteomes" id="UP001430614">
    <property type="component" value="Unassembled WGS sequence"/>
</dbReference>
<keyword evidence="1" id="KW-1133">Transmembrane helix</keyword>
<organism evidence="2 3">
    <name type="scientific">Paraburkholderia translucens</name>
    <dbReference type="NCBI Taxonomy" id="2886945"/>
    <lineage>
        <taxon>Bacteria</taxon>
        <taxon>Pseudomonadati</taxon>
        <taxon>Pseudomonadota</taxon>
        <taxon>Betaproteobacteria</taxon>
        <taxon>Burkholderiales</taxon>
        <taxon>Burkholderiaceae</taxon>
        <taxon>Paraburkholderia</taxon>
    </lineage>
</organism>
<accession>A0ABS8K921</accession>
<protein>
    <submittedName>
        <fullName evidence="2">Uncharacterized protein</fullName>
    </submittedName>
</protein>
<comment type="caution">
    <text evidence="2">The sequence shown here is derived from an EMBL/GenBank/DDBJ whole genome shotgun (WGS) entry which is preliminary data.</text>
</comment>
<keyword evidence="1" id="KW-0472">Membrane</keyword>
<reference evidence="2 3" key="1">
    <citation type="submission" date="2021-11" db="EMBL/GenBank/DDBJ databases">
        <authorList>
            <person name="Oh E.-T."/>
            <person name="Kim S.-B."/>
        </authorList>
    </citation>
    <scope>NUCLEOTIDE SEQUENCE [LARGE SCALE GENOMIC DNA]</scope>
    <source>
        <strain evidence="2 3">MMS20-SJTN17</strain>
    </source>
</reference>
<keyword evidence="1" id="KW-0812">Transmembrane</keyword>
<evidence type="ECO:0000313" key="3">
    <source>
        <dbReference type="Proteomes" id="UP001430614"/>
    </source>
</evidence>